<dbReference type="PANTHER" id="PTHR33164">
    <property type="entry name" value="TRANSCRIPTIONAL REGULATOR, MARR FAMILY"/>
    <property type="match status" value="1"/>
</dbReference>
<organism evidence="2 3">
    <name type="scientific">Kribbella shirazensis</name>
    <dbReference type="NCBI Taxonomy" id="1105143"/>
    <lineage>
        <taxon>Bacteria</taxon>
        <taxon>Bacillati</taxon>
        <taxon>Actinomycetota</taxon>
        <taxon>Actinomycetes</taxon>
        <taxon>Propionibacteriales</taxon>
        <taxon>Kribbellaceae</taxon>
        <taxon>Kribbella</taxon>
    </lineage>
</organism>
<keyword evidence="3" id="KW-1185">Reference proteome</keyword>
<dbReference type="AlphaFoldDB" id="A0A7X5VD78"/>
<sequence>MSTTGPTPLRLRPDQAANLPEHSLLAVEAFRTTLSLAARLRAAMDKRLREDGLTTQQAALITVVEAAGSPSLSDAAAALACSRQNLKQIASALQRKGLVELRADPDDARTTRLVATQQSRDYWASRDTSDVDAVVSWFEALDAPALRALLSSLNLVITRLDANSP</sequence>
<dbReference type="PANTHER" id="PTHR33164:SF99">
    <property type="entry name" value="MARR FAMILY REGULATORY PROTEIN"/>
    <property type="match status" value="1"/>
</dbReference>
<dbReference type="SMART" id="SM00347">
    <property type="entry name" value="HTH_MARR"/>
    <property type="match status" value="1"/>
</dbReference>
<dbReference type="Proteomes" id="UP000555407">
    <property type="component" value="Unassembled WGS sequence"/>
</dbReference>
<dbReference type="SUPFAM" id="SSF46785">
    <property type="entry name" value="Winged helix' DNA-binding domain"/>
    <property type="match status" value="1"/>
</dbReference>
<dbReference type="InterPro" id="IPR039422">
    <property type="entry name" value="MarR/SlyA-like"/>
</dbReference>
<dbReference type="EMBL" id="JAASRO010000001">
    <property type="protein sequence ID" value="NIK58193.1"/>
    <property type="molecule type" value="Genomic_DNA"/>
</dbReference>
<dbReference type="GO" id="GO:0006950">
    <property type="term" value="P:response to stress"/>
    <property type="evidence" value="ECO:0007669"/>
    <property type="project" value="TreeGrafter"/>
</dbReference>
<dbReference type="InterPro" id="IPR036388">
    <property type="entry name" value="WH-like_DNA-bd_sf"/>
</dbReference>
<comment type="caution">
    <text evidence="2">The sequence shown here is derived from an EMBL/GenBank/DDBJ whole genome shotgun (WGS) entry which is preliminary data.</text>
</comment>
<evidence type="ECO:0000259" key="1">
    <source>
        <dbReference type="PROSITE" id="PS50995"/>
    </source>
</evidence>
<evidence type="ECO:0000313" key="2">
    <source>
        <dbReference type="EMBL" id="NIK58193.1"/>
    </source>
</evidence>
<name>A0A7X5VD78_9ACTN</name>
<evidence type="ECO:0000313" key="3">
    <source>
        <dbReference type="Proteomes" id="UP000555407"/>
    </source>
</evidence>
<dbReference type="GO" id="GO:0003677">
    <property type="term" value="F:DNA binding"/>
    <property type="evidence" value="ECO:0007669"/>
    <property type="project" value="UniProtKB-KW"/>
</dbReference>
<dbReference type="Pfam" id="PF12802">
    <property type="entry name" value="MarR_2"/>
    <property type="match status" value="1"/>
</dbReference>
<proteinExistence type="predicted"/>
<accession>A0A7X5VD78</accession>
<reference evidence="2 3" key="1">
    <citation type="submission" date="2020-03" db="EMBL/GenBank/DDBJ databases">
        <title>Sequencing the genomes of 1000 actinobacteria strains.</title>
        <authorList>
            <person name="Klenk H.-P."/>
        </authorList>
    </citation>
    <scope>NUCLEOTIDE SEQUENCE [LARGE SCALE GENOMIC DNA]</scope>
    <source>
        <strain evidence="2 3">DSM 45490</strain>
    </source>
</reference>
<feature type="domain" description="HTH marR-type" evidence="1">
    <location>
        <begin position="26"/>
        <end position="155"/>
    </location>
</feature>
<dbReference type="Gene3D" id="1.10.10.10">
    <property type="entry name" value="Winged helix-like DNA-binding domain superfamily/Winged helix DNA-binding domain"/>
    <property type="match status" value="1"/>
</dbReference>
<dbReference type="PROSITE" id="PS50995">
    <property type="entry name" value="HTH_MARR_2"/>
    <property type="match status" value="1"/>
</dbReference>
<dbReference type="InterPro" id="IPR000835">
    <property type="entry name" value="HTH_MarR-typ"/>
</dbReference>
<gene>
    <name evidence="2" type="ORF">BJY22_003910</name>
</gene>
<keyword evidence="2" id="KW-0238">DNA-binding</keyword>
<protein>
    <submittedName>
        <fullName evidence="2">DNA-binding MarR family transcriptional regulator</fullName>
    </submittedName>
</protein>
<dbReference type="InterPro" id="IPR036390">
    <property type="entry name" value="WH_DNA-bd_sf"/>
</dbReference>
<dbReference type="RefSeq" id="WP_167208784.1">
    <property type="nucleotide sequence ID" value="NZ_JAASRO010000001.1"/>
</dbReference>
<dbReference type="GO" id="GO:0003700">
    <property type="term" value="F:DNA-binding transcription factor activity"/>
    <property type="evidence" value="ECO:0007669"/>
    <property type="project" value="InterPro"/>
</dbReference>